<comment type="caution">
    <text evidence="3">The sequence shown here is derived from an EMBL/GenBank/DDBJ whole genome shotgun (WGS) entry which is preliminary data.</text>
</comment>
<dbReference type="EMBL" id="JACBZP010000001">
    <property type="protein sequence ID" value="NYI65799.1"/>
    <property type="molecule type" value="Genomic_DNA"/>
</dbReference>
<gene>
    <name evidence="3" type="ORF">BJY26_000105</name>
</gene>
<evidence type="ECO:0000313" key="3">
    <source>
        <dbReference type="EMBL" id="NYI65799.1"/>
    </source>
</evidence>
<dbReference type="Pfam" id="PF00814">
    <property type="entry name" value="TsaD"/>
    <property type="match status" value="1"/>
</dbReference>
<feature type="region of interest" description="Disordered" evidence="1">
    <location>
        <begin position="223"/>
        <end position="244"/>
    </location>
</feature>
<dbReference type="SUPFAM" id="SSF53067">
    <property type="entry name" value="Actin-like ATPase domain"/>
    <property type="match status" value="2"/>
</dbReference>
<dbReference type="Gene3D" id="3.30.420.40">
    <property type="match status" value="2"/>
</dbReference>
<evidence type="ECO:0000259" key="2">
    <source>
        <dbReference type="Pfam" id="PF00814"/>
    </source>
</evidence>
<sequence>MLILALDTSSAASAALVELPAGASPDDASAVRMHAARTVFGARRHAEVLAPFVDEIVDEAGLNGPPDAVAVGVGPGPYTGLRVGIASAFGYALGWDVPVHGVLSLDALALQTAGRTGGGDDAGRDIVTATDARRREVYWARYAGTDPAQLPQRVAGPSVDRPADVADAFRHGDPIRAGKGFALYPEILGTPVSDLPELMEPVAAAVGAVALRRLAAGLTLPEPEPEYLRRPDAAAPGAPKRVLR</sequence>
<keyword evidence="4" id="KW-1185">Reference proteome</keyword>
<dbReference type="InterPro" id="IPR000905">
    <property type="entry name" value="Gcp-like_dom"/>
</dbReference>
<dbReference type="AlphaFoldDB" id="A0A7Z0CZ11"/>
<evidence type="ECO:0000256" key="1">
    <source>
        <dbReference type="SAM" id="MobiDB-lite"/>
    </source>
</evidence>
<name>A0A7Z0CZ11_9MICO</name>
<organism evidence="3 4">
    <name type="scientific">Spelaeicoccus albus</name>
    <dbReference type="NCBI Taxonomy" id="1280376"/>
    <lineage>
        <taxon>Bacteria</taxon>
        <taxon>Bacillati</taxon>
        <taxon>Actinomycetota</taxon>
        <taxon>Actinomycetes</taxon>
        <taxon>Micrococcales</taxon>
        <taxon>Brevibacteriaceae</taxon>
        <taxon>Spelaeicoccus</taxon>
    </lineage>
</organism>
<accession>A0A7Z0CZ11</accession>
<reference evidence="3 4" key="1">
    <citation type="submission" date="2020-07" db="EMBL/GenBank/DDBJ databases">
        <title>Sequencing the genomes of 1000 actinobacteria strains.</title>
        <authorList>
            <person name="Klenk H.-P."/>
        </authorList>
    </citation>
    <scope>NUCLEOTIDE SEQUENCE [LARGE SCALE GENOMIC DNA]</scope>
    <source>
        <strain evidence="3 4">DSM 26341</strain>
    </source>
</reference>
<dbReference type="Proteomes" id="UP000539111">
    <property type="component" value="Unassembled WGS sequence"/>
</dbReference>
<protein>
    <submittedName>
        <fullName evidence="3">tRNA threonylcarbamoyl adenosine modification protein YeaZ</fullName>
    </submittedName>
</protein>
<dbReference type="NCBIfam" id="TIGR03725">
    <property type="entry name" value="T6A_YeaZ"/>
    <property type="match status" value="1"/>
</dbReference>
<dbReference type="InterPro" id="IPR043129">
    <property type="entry name" value="ATPase_NBD"/>
</dbReference>
<proteinExistence type="predicted"/>
<evidence type="ECO:0000313" key="4">
    <source>
        <dbReference type="Proteomes" id="UP000539111"/>
    </source>
</evidence>
<feature type="domain" description="Gcp-like" evidence="2">
    <location>
        <begin position="42"/>
        <end position="167"/>
    </location>
</feature>
<dbReference type="GO" id="GO:0002949">
    <property type="term" value="P:tRNA threonylcarbamoyladenosine modification"/>
    <property type="evidence" value="ECO:0007669"/>
    <property type="project" value="InterPro"/>
</dbReference>
<dbReference type="InterPro" id="IPR022496">
    <property type="entry name" value="T6A_TsaB"/>
</dbReference>
<dbReference type="RefSeq" id="WP_179424759.1">
    <property type="nucleotide sequence ID" value="NZ_JACBZP010000001.1"/>
</dbReference>